<proteinExistence type="predicted"/>
<dbReference type="EMBL" id="CP103300">
    <property type="protein sequence ID" value="UYM17712.1"/>
    <property type="molecule type" value="Genomic_DNA"/>
</dbReference>
<reference evidence="1" key="1">
    <citation type="submission" date="2022-10" db="EMBL/GenBank/DDBJ databases">
        <title>Completed Genome Sequence of two octocoral isolated bacterium, Endozoicomonas euniceicola EF212T and Endozoicomonas gorgoniicola PS125T.</title>
        <authorList>
            <person name="Chiou Y.-J."/>
            <person name="Chen Y.-H."/>
        </authorList>
    </citation>
    <scope>NUCLEOTIDE SEQUENCE</scope>
    <source>
        <strain evidence="1">EF212</strain>
    </source>
</reference>
<name>A0ABY6GY61_9GAMM</name>
<organism evidence="1 2">
    <name type="scientific">Endozoicomonas euniceicola</name>
    <dbReference type="NCBI Taxonomy" id="1234143"/>
    <lineage>
        <taxon>Bacteria</taxon>
        <taxon>Pseudomonadati</taxon>
        <taxon>Pseudomonadota</taxon>
        <taxon>Gammaproteobacteria</taxon>
        <taxon>Oceanospirillales</taxon>
        <taxon>Endozoicomonadaceae</taxon>
        <taxon>Endozoicomonas</taxon>
    </lineage>
</organism>
<keyword evidence="2" id="KW-1185">Reference proteome</keyword>
<dbReference type="Proteomes" id="UP001163255">
    <property type="component" value="Chromosome"/>
</dbReference>
<gene>
    <name evidence="1" type="ORF">NX720_07335</name>
</gene>
<dbReference type="RefSeq" id="WP_262600393.1">
    <property type="nucleotide sequence ID" value="NZ_CP103300.1"/>
</dbReference>
<evidence type="ECO:0000313" key="2">
    <source>
        <dbReference type="Proteomes" id="UP001163255"/>
    </source>
</evidence>
<protein>
    <submittedName>
        <fullName evidence="1">Uncharacterized protein</fullName>
    </submittedName>
</protein>
<evidence type="ECO:0000313" key="1">
    <source>
        <dbReference type="EMBL" id="UYM17712.1"/>
    </source>
</evidence>
<accession>A0ABY6GY61</accession>
<sequence length="281" mass="32016">MLLISMVAAGVIGGALLVKYAPDYDAFEESMSVLPKITYEVDSGNSDKHAGSEVVLKPKIIRGEYIYPRKSDRAVLMKFVGRAICEPARDTPNTSVDLNELYQKCHEWFKDHTMKFPHQALRVKVDQLDTLLLPKLIYNVNTKKLELHATPVSYVKSDGSPSTANSAVTRTAKSWQRLSPSFPGLNNLSREEKKALHICHHAPELSKMQHPLESADNQYYYDFPVPGLSHLHETGHEFFIVTLHSKLGHYGYYWVIDQPWPHSYQTVKFSKTKYIDPFQPL</sequence>